<comment type="caution">
    <text evidence="6">The sequence shown here is derived from an EMBL/GenBank/DDBJ whole genome shotgun (WGS) entry which is preliminary data.</text>
</comment>
<feature type="domain" description="O-methyltransferase dimerisation" evidence="5">
    <location>
        <begin position="27"/>
        <end position="100"/>
    </location>
</feature>
<dbReference type="InterPro" id="IPR029063">
    <property type="entry name" value="SAM-dependent_MTases_sf"/>
</dbReference>
<feature type="domain" description="O-methyltransferase C-terminal" evidence="4">
    <location>
        <begin position="124"/>
        <end position="329"/>
    </location>
</feature>
<dbReference type="InterPro" id="IPR012967">
    <property type="entry name" value="COMT_dimerisation"/>
</dbReference>
<dbReference type="SUPFAM" id="SSF53335">
    <property type="entry name" value="S-adenosyl-L-methionine-dependent methyltransferases"/>
    <property type="match status" value="1"/>
</dbReference>
<dbReference type="PANTHER" id="PTHR43712:SF2">
    <property type="entry name" value="O-METHYLTRANSFERASE CICE"/>
    <property type="match status" value="1"/>
</dbReference>
<dbReference type="PROSITE" id="PS51683">
    <property type="entry name" value="SAM_OMT_II"/>
    <property type="match status" value="1"/>
</dbReference>
<dbReference type="PANTHER" id="PTHR43712">
    <property type="entry name" value="PUTATIVE (AFU_ORTHOLOGUE AFUA_4G14580)-RELATED"/>
    <property type="match status" value="1"/>
</dbReference>
<dbReference type="RefSeq" id="WP_270953703.1">
    <property type="nucleotide sequence ID" value="NZ_JAQGLA010000103.1"/>
</dbReference>
<accession>A0ABT4V956</accession>
<dbReference type="Pfam" id="PF08100">
    <property type="entry name" value="Dimerisation"/>
    <property type="match status" value="1"/>
</dbReference>
<name>A0ABT4V956_9PSEU</name>
<evidence type="ECO:0000259" key="4">
    <source>
        <dbReference type="Pfam" id="PF00891"/>
    </source>
</evidence>
<proteinExistence type="predicted"/>
<protein>
    <submittedName>
        <fullName evidence="6">Methyltransferase</fullName>
    </submittedName>
</protein>
<dbReference type="SUPFAM" id="SSF46785">
    <property type="entry name" value="Winged helix' DNA-binding domain"/>
    <property type="match status" value="1"/>
</dbReference>
<dbReference type="GO" id="GO:0008168">
    <property type="term" value="F:methyltransferase activity"/>
    <property type="evidence" value="ECO:0007669"/>
    <property type="project" value="UniProtKB-KW"/>
</dbReference>
<evidence type="ECO:0000313" key="7">
    <source>
        <dbReference type="Proteomes" id="UP001210380"/>
    </source>
</evidence>
<dbReference type="Pfam" id="PF00891">
    <property type="entry name" value="Methyltransf_2"/>
    <property type="match status" value="1"/>
</dbReference>
<evidence type="ECO:0000256" key="2">
    <source>
        <dbReference type="ARBA" id="ARBA00022679"/>
    </source>
</evidence>
<dbReference type="GO" id="GO:0032259">
    <property type="term" value="P:methylation"/>
    <property type="evidence" value="ECO:0007669"/>
    <property type="project" value="UniProtKB-KW"/>
</dbReference>
<dbReference type="InterPro" id="IPR001077">
    <property type="entry name" value="COMT_C"/>
</dbReference>
<reference evidence="6 7" key="1">
    <citation type="submission" date="2022-11" db="EMBL/GenBank/DDBJ databases">
        <title>Draft genome sequence of Saccharopolyspora sp. WRP15-2 isolated from rhizosphere soils of wild rice in Thailand.</title>
        <authorList>
            <person name="Duangmal K."/>
            <person name="Kammanee S."/>
            <person name="Muangham S."/>
        </authorList>
    </citation>
    <scope>NUCLEOTIDE SEQUENCE [LARGE SCALE GENOMIC DNA]</scope>
    <source>
        <strain evidence="6 7">WRP15-2</strain>
    </source>
</reference>
<keyword evidence="2" id="KW-0808">Transferase</keyword>
<evidence type="ECO:0000259" key="5">
    <source>
        <dbReference type="Pfam" id="PF08100"/>
    </source>
</evidence>
<organism evidence="6 7">
    <name type="scientific">Saccharopolyspora oryzae</name>
    <dbReference type="NCBI Taxonomy" id="2997343"/>
    <lineage>
        <taxon>Bacteria</taxon>
        <taxon>Bacillati</taxon>
        <taxon>Actinomycetota</taxon>
        <taxon>Actinomycetes</taxon>
        <taxon>Pseudonocardiales</taxon>
        <taxon>Pseudonocardiaceae</taxon>
        <taxon>Saccharopolyspora</taxon>
    </lineage>
</organism>
<evidence type="ECO:0000313" key="6">
    <source>
        <dbReference type="EMBL" id="MDA3630495.1"/>
    </source>
</evidence>
<evidence type="ECO:0000256" key="1">
    <source>
        <dbReference type="ARBA" id="ARBA00022603"/>
    </source>
</evidence>
<dbReference type="InterPro" id="IPR036390">
    <property type="entry name" value="WH_DNA-bd_sf"/>
</dbReference>
<dbReference type="Proteomes" id="UP001210380">
    <property type="component" value="Unassembled WGS sequence"/>
</dbReference>
<dbReference type="InterPro" id="IPR016461">
    <property type="entry name" value="COMT-like"/>
</dbReference>
<dbReference type="InterPro" id="IPR036388">
    <property type="entry name" value="WH-like_DNA-bd_sf"/>
</dbReference>
<dbReference type="PIRSF" id="PIRSF005739">
    <property type="entry name" value="O-mtase"/>
    <property type="match status" value="1"/>
</dbReference>
<keyword evidence="3" id="KW-0949">S-adenosyl-L-methionine</keyword>
<evidence type="ECO:0000256" key="3">
    <source>
        <dbReference type="ARBA" id="ARBA00022691"/>
    </source>
</evidence>
<dbReference type="Gene3D" id="1.10.10.10">
    <property type="entry name" value="Winged helix-like DNA-binding domain superfamily/Winged helix DNA-binding domain"/>
    <property type="match status" value="1"/>
</dbReference>
<dbReference type="Gene3D" id="3.40.50.150">
    <property type="entry name" value="Vaccinia Virus protein VP39"/>
    <property type="match status" value="1"/>
</dbReference>
<gene>
    <name evidence="6" type="ORF">OU415_34055</name>
</gene>
<keyword evidence="1 6" id="KW-0489">Methyltransferase</keyword>
<keyword evidence="7" id="KW-1185">Reference proteome</keyword>
<sequence>MPFKSELAQPSAAEAERTRNADAVMGMLTGHWTAQITRAAADLRIADHVAAGAATAQEIAEEESSDPDTTYRLMRACASLGLLGHEGRRRFRLTALGEVLREGVPGSLREAALVQGAPGHWQSWGLLPEAVRSGGNQVEQALGADIFTHFSRNPGEAGLFSKFMSNMTGMVIEDAISLLDLDGVGRVVDVGGAEGALVLQLMREHPDVEGQVFDLPHVVEDARRAAGEAGLSDRFTAVGGDFFTDVPEADYYLLKNILHDWADEQCRTILRNCRRAARPGARALVIEALIGDIGKPDQAVLMDMNMLAVSEGLERDLDEFDELFAATGWKRTDMRPTRSLYSLIELEAI</sequence>
<dbReference type="EMBL" id="JAQGLA010000103">
    <property type="protein sequence ID" value="MDA3630495.1"/>
    <property type="molecule type" value="Genomic_DNA"/>
</dbReference>